<reference evidence="1" key="1">
    <citation type="journal article" date="2021" name="bioRxiv">
        <title>Whole Genome Assembly and Annotation of Northern Wild Rice, Zizania palustris L., Supports a Whole Genome Duplication in the Zizania Genus.</title>
        <authorList>
            <person name="Haas M."/>
            <person name="Kono T."/>
            <person name="Macchietto M."/>
            <person name="Millas R."/>
            <person name="McGilp L."/>
            <person name="Shao M."/>
            <person name="Duquette J."/>
            <person name="Hirsch C.N."/>
            <person name="Kimball J."/>
        </authorList>
    </citation>
    <scope>NUCLEOTIDE SEQUENCE</scope>
    <source>
        <tissue evidence="1">Fresh leaf tissue</tissue>
    </source>
</reference>
<evidence type="ECO:0000313" key="1">
    <source>
        <dbReference type="EMBL" id="KAG8079740.1"/>
    </source>
</evidence>
<protein>
    <submittedName>
        <fullName evidence="1">Uncharacterized protein</fullName>
    </submittedName>
</protein>
<keyword evidence="2" id="KW-1185">Reference proteome</keyword>
<name>A0A8J5VSZ6_ZIZPA</name>
<organism evidence="1 2">
    <name type="scientific">Zizania palustris</name>
    <name type="common">Northern wild rice</name>
    <dbReference type="NCBI Taxonomy" id="103762"/>
    <lineage>
        <taxon>Eukaryota</taxon>
        <taxon>Viridiplantae</taxon>
        <taxon>Streptophyta</taxon>
        <taxon>Embryophyta</taxon>
        <taxon>Tracheophyta</taxon>
        <taxon>Spermatophyta</taxon>
        <taxon>Magnoliopsida</taxon>
        <taxon>Liliopsida</taxon>
        <taxon>Poales</taxon>
        <taxon>Poaceae</taxon>
        <taxon>BOP clade</taxon>
        <taxon>Oryzoideae</taxon>
        <taxon>Oryzeae</taxon>
        <taxon>Zizaniinae</taxon>
        <taxon>Zizania</taxon>
    </lineage>
</organism>
<dbReference type="AlphaFoldDB" id="A0A8J5VSZ6"/>
<reference evidence="1" key="2">
    <citation type="submission" date="2021-02" db="EMBL/GenBank/DDBJ databases">
        <authorList>
            <person name="Kimball J.A."/>
            <person name="Haas M.W."/>
            <person name="Macchietto M."/>
            <person name="Kono T."/>
            <person name="Duquette J."/>
            <person name="Shao M."/>
        </authorList>
    </citation>
    <scope>NUCLEOTIDE SEQUENCE</scope>
    <source>
        <tissue evidence="1">Fresh leaf tissue</tissue>
    </source>
</reference>
<accession>A0A8J5VSZ6</accession>
<sequence length="102" mass="11074">MHVTSVLIISTVDYSMASFVIRAAAFFGSSQAVFLQKRRHIKIQACMPTNQWSHAILVPEKHLLVGGKEGDGEGVGGALIDDSLFSSLQTAHFIAMAMEILK</sequence>
<dbReference type="EMBL" id="JAAALK010000282">
    <property type="protein sequence ID" value="KAG8079740.1"/>
    <property type="molecule type" value="Genomic_DNA"/>
</dbReference>
<proteinExistence type="predicted"/>
<dbReference type="Proteomes" id="UP000729402">
    <property type="component" value="Unassembled WGS sequence"/>
</dbReference>
<comment type="caution">
    <text evidence="1">The sequence shown here is derived from an EMBL/GenBank/DDBJ whole genome shotgun (WGS) entry which is preliminary data.</text>
</comment>
<gene>
    <name evidence="1" type="ORF">GUJ93_ZPchr0007g3275</name>
</gene>
<evidence type="ECO:0000313" key="2">
    <source>
        <dbReference type="Proteomes" id="UP000729402"/>
    </source>
</evidence>